<name>A0A933DTY8_9BACT</name>
<dbReference type="InterPro" id="IPR036926">
    <property type="entry name" value="Thymidate_synth/dCMP_Mease_sf"/>
</dbReference>
<proteinExistence type="predicted"/>
<dbReference type="Gene3D" id="3.30.572.10">
    <property type="entry name" value="Thymidylate synthase/dCMP hydroxymethylase domain"/>
    <property type="match status" value="1"/>
</dbReference>
<feature type="region of interest" description="Disordered" evidence="1">
    <location>
        <begin position="655"/>
        <end position="679"/>
    </location>
</feature>
<accession>A0A933DTY8</accession>
<dbReference type="AlphaFoldDB" id="A0A933DTY8"/>
<dbReference type="SUPFAM" id="SSF55831">
    <property type="entry name" value="Thymidylate synthase/dCMP hydroxymethylase"/>
    <property type="match status" value="1"/>
</dbReference>
<evidence type="ECO:0000256" key="1">
    <source>
        <dbReference type="SAM" id="MobiDB-lite"/>
    </source>
</evidence>
<reference evidence="2" key="1">
    <citation type="submission" date="2020-07" db="EMBL/GenBank/DDBJ databases">
        <title>Huge and variable diversity of episymbiotic CPR bacteria and DPANN archaea in groundwater ecosystems.</title>
        <authorList>
            <person name="He C.Y."/>
            <person name="Keren R."/>
            <person name="Whittaker M."/>
            <person name="Farag I.F."/>
            <person name="Doudna J."/>
            <person name="Cate J.H.D."/>
            <person name="Banfield J.F."/>
        </authorList>
    </citation>
    <scope>NUCLEOTIDE SEQUENCE</scope>
    <source>
        <strain evidence="2">NC_groundwater_1226_Ag_S-0.1um_59_124</strain>
    </source>
</reference>
<protein>
    <submittedName>
        <fullName evidence="2">Uncharacterized protein</fullName>
    </submittedName>
</protein>
<evidence type="ECO:0000313" key="2">
    <source>
        <dbReference type="EMBL" id="MBI4132418.1"/>
    </source>
</evidence>
<dbReference type="EMBL" id="JACQMJ010000008">
    <property type="protein sequence ID" value="MBI4132418.1"/>
    <property type="molecule type" value="Genomic_DNA"/>
</dbReference>
<sequence length="813" mass="90833">MEQQAVAVTKRSKLPPFPLVDAVLITPGESRAGAIGVCTNMSAPGQVLNEIEERNRPNVSVLGSLVVNRDGTERMILNCLAHPTIRYLILFSEESLTFSPSTNLLLALQHGLDGKKPGNYIMGGKAASAHLPNLSRRIIDAFRESITVIPLFMYRNSYTEPVLRDYLEWLRPRLTPEIYELLQQATGKKNIYYDLLNQLLRLLGALPHQEKAMIELDPSEFRHLQPPVVDIPAQKLAVTVPFRVSDDGGQIRLDIEVGGETFFIRGKEDFRMAYSLMKFLGEKKALLSPLAEFAIGAELARVDTEIKNGISLEPFVHPASVVGKTEICLEPRVALLTDKKYYYKVSVRDQAIISVMCLAFDVCEEVFDLRSPEPGGIFAWLAEQDRFEAYEMDILHRMDVGAQIGRAAIAAKLGYAFIQDFSNIFRINKTELPLMIADGDSFLDVHKTLLRKLYTEGLTEEHGDKQKGLARSGIVLAVYRNAEKALERLPSFYKQGEQSTDEMRTNYKEQLLRFDHDGDYSYGERTRVHFGFDQLPKTIEALKRDPGRAAVIQRYDPAVDMGSFLDPASGGRTYTHDPCLAYDLFIPKQGKLHSFHIARAHNAVNAYPENIFGLHDAYVLAVRTGLGLGAGDFYMLSSRANILLLTEEQRTKKILAEPSKPSNDMDTASGPDELGGNTRPDANAGSVAYAFLPLRAVPDRPASSAFIDRFKNFEGIDTIARAVSYYREKGVQHNNPVLSEYQAGRNDPQGEYLVFFQANVLGGKLHATAVFQNRPLSSWESDRNGLNHLATVFSQELEAPLGNLSLFYVGYRP</sequence>
<evidence type="ECO:0000313" key="3">
    <source>
        <dbReference type="Proteomes" id="UP000704960"/>
    </source>
</evidence>
<organism evidence="2 3">
    <name type="scientific">Candidatus Sungiibacteriota bacterium</name>
    <dbReference type="NCBI Taxonomy" id="2750080"/>
    <lineage>
        <taxon>Bacteria</taxon>
        <taxon>Candidatus Sungiibacteriota</taxon>
    </lineage>
</organism>
<dbReference type="Proteomes" id="UP000704960">
    <property type="component" value="Unassembled WGS sequence"/>
</dbReference>
<gene>
    <name evidence="2" type="ORF">HY474_02185</name>
</gene>
<comment type="caution">
    <text evidence="2">The sequence shown here is derived from an EMBL/GenBank/DDBJ whole genome shotgun (WGS) entry which is preliminary data.</text>
</comment>